<organism evidence="1 2">
    <name type="scientific">Armillaria gallica</name>
    <name type="common">Bulbous honey fungus</name>
    <name type="synonym">Armillaria bulbosa</name>
    <dbReference type="NCBI Taxonomy" id="47427"/>
    <lineage>
        <taxon>Eukaryota</taxon>
        <taxon>Fungi</taxon>
        <taxon>Dikarya</taxon>
        <taxon>Basidiomycota</taxon>
        <taxon>Agaricomycotina</taxon>
        <taxon>Agaricomycetes</taxon>
        <taxon>Agaricomycetidae</taxon>
        <taxon>Agaricales</taxon>
        <taxon>Marasmiineae</taxon>
        <taxon>Physalacriaceae</taxon>
        <taxon>Armillaria</taxon>
    </lineage>
</organism>
<evidence type="ECO:0000313" key="2">
    <source>
        <dbReference type="Proteomes" id="UP000217790"/>
    </source>
</evidence>
<proteinExistence type="predicted"/>
<evidence type="ECO:0000313" key="1">
    <source>
        <dbReference type="EMBL" id="PBL01667.1"/>
    </source>
</evidence>
<protein>
    <submittedName>
        <fullName evidence="1">Uncharacterized protein</fullName>
    </submittedName>
</protein>
<dbReference type="InParanoid" id="A0A2H3ESE9"/>
<dbReference type="OrthoDB" id="1470350at2759"/>
<dbReference type="AlphaFoldDB" id="A0A2H3ESE9"/>
<accession>A0A2H3ESE9</accession>
<reference evidence="2" key="1">
    <citation type="journal article" date="2017" name="Nat. Ecol. Evol.">
        <title>Genome expansion and lineage-specific genetic innovations in the forest pathogenic fungi Armillaria.</title>
        <authorList>
            <person name="Sipos G."/>
            <person name="Prasanna A.N."/>
            <person name="Walter M.C."/>
            <person name="O'Connor E."/>
            <person name="Balint B."/>
            <person name="Krizsan K."/>
            <person name="Kiss B."/>
            <person name="Hess J."/>
            <person name="Varga T."/>
            <person name="Slot J."/>
            <person name="Riley R."/>
            <person name="Boka B."/>
            <person name="Rigling D."/>
            <person name="Barry K."/>
            <person name="Lee J."/>
            <person name="Mihaltcheva S."/>
            <person name="LaButti K."/>
            <person name="Lipzen A."/>
            <person name="Waldron R."/>
            <person name="Moloney N.M."/>
            <person name="Sperisen C."/>
            <person name="Kredics L."/>
            <person name="Vagvoelgyi C."/>
            <person name="Patrignani A."/>
            <person name="Fitzpatrick D."/>
            <person name="Nagy I."/>
            <person name="Doyle S."/>
            <person name="Anderson J.B."/>
            <person name="Grigoriev I.V."/>
            <person name="Gueldener U."/>
            <person name="Muensterkoetter M."/>
            <person name="Nagy L.G."/>
        </authorList>
    </citation>
    <scope>NUCLEOTIDE SEQUENCE [LARGE SCALE GENOMIC DNA]</scope>
    <source>
        <strain evidence="2">Ar21-2</strain>
    </source>
</reference>
<dbReference type="STRING" id="47427.A0A2H3ESE9"/>
<dbReference type="Proteomes" id="UP000217790">
    <property type="component" value="Unassembled WGS sequence"/>
</dbReference>
<keyword evidence="2" id="KW-1185">Reference proteome</keyword>
<dbReference type="EMBL" id="KZ293645">
    <property type="protein sequence ID" value="PBL01667.1"/>
    <property type="molecule type" value="Genomic_DNA"/>
</dbReference>
<sequence>MVTKSAEMINSILVAKGILLTASTQTLNRSEELVQTIEMVGRTKGIRGHHHLPTVINGTRTCLGKAFAVVELR</sequence>
<name>A0A2H3ESE9_ARMGA</name>
<gene>
    <name evidence="1" type="ORF">ARMGADRAFT_224376</name>
</gene>